<evidence type="ECO:0000313" key="1">
    <source>
        <dbReference type="EMBL" id="KKO80730.1"/>
    </source>
</evidence>
<gene>
    <name evidence="1" type="ORF">WU87_03185</name>
</gene>
<reference evidence="1" key="1">
    <citation type="submission" date="2015-04" db="EMBL/GenBank/DDBJ databases">
        <title>Draft Genome Sequences of Three Species of Emerging Human-Pathogenic Corynebacteria.</title>
        <authorList>
            <person name="Pacheco L.G."/>
            <person name="Mattos-Guaraldi A.L."/>
            <person name="Santos C.S."/>
            <person name="Veras A.O."/>
            <person name="Guimaraes L.C."/>
            <person name="Abreu V."/>
            <person name="Pereira F.L."/>
            <person name="Soares S.C."/>
            <person name="Dorella F.A."/>
            <person name="Carvalho A.F."/>
            <person name="Leal C.G."/>
            <person name="Figueiredo H.C."/>
            <person name="Ramos J.N."/>
            <person name="Vieira V."/>
            <person name="Farfour E."/>
            <person name="Guiso N."/>
            <person name="Hirata R.Jr."/>
            <person name="Ramos R.T."/>
            <person name="Azevedo V."/>
            <person name="Silva A."/>
        </authorList>
    </citation>
    <scope>NUCLEOTIDE SEQUENCE</scope>
    <source>
        <strain evidence="1">1941</strain>
    </source>
</reference>
<protein>
    <submittedName>
        <fullName evidence="1">Uncharacterized protein</fullName>
    </submittedName>
</protein>
<proteinExistence type="predicted"/>
<dbReference type="EMBL" id="LAYQ01000008">
    <property type="protein sequence ID" value="KKO80730.1"/>
    <property type="molecule type" value="Genomic_DNA"/>
</dbReference>
<dbReference type="Proteomes" id="UP000034245">
    <property type="component" value="Unassembled WGS sequence"/>
</dbReference>
<comment type="caution">
    <text evidence="1">The sequence shown here is derived from an EMBL/GenBank/DDBJ whole genome shotgun (WGS) entry which is preliminary data.</text>
</comment>
<evidence type="ECO:0000313" key="2">
    <source>
        <dbReference type="Proteomes" id="UP000034245"/>
    </source>
</evidence>
<sequence>MWNELVFERELGPVHMTLIHNCARIADNLDAFASEFAGDLVQTDDLGSPVANPLLSEFRQQFLALRQVLKDLGLMELPAGAAVAEVSKWDAWAEKKGILGR</sequence>
<name>A0ACC4UCR4_9CORY</name>
<organism evidence="1 2">
    <name type="scientific">Corynebacterium minutissimum</name>
    <dbReference type="NCBI Taxonomy" id="38301"/>
    <lineage>
        <taxon>Bacteria</taxon>
        <taxon>Bacillati</taxon>
        <taxon>Actinomycetota</taxon>
        <taxon>Actinomycetes</taxon>
        <taxon>Mycobacteriales</taxon>
        <taxon>Corynebacteriaceae</taxon>
        <taxon>Corynebacterium</taxon>
    </lineage>
</organism>
<accession>A0ACC4UCR4</accession>
<keyword evidence="2" id="KW-1185">Reference proteome</keyword>